<protein>
    <submittedName>
        <fullName evidence="2">Uncharacterized protein</fullName>
    </submittedName>
</protein>
<proteinExistence type="predicted"/>
<sequence length="122" mass="12876">MKGENSPSDVAVGEEDALDDRLKGVTEGGVQPEAEAQGVEEGLAIASEDDEEQRDVDDGGLVAAGDHESKDDHEEGGGRVGARREEEQVLSNAWEASARGPTSASVLKESKENKVSLKGFRI</sequence>
<reference evidence="2" key="1">
    <citation type="submission" date="2022-05" db="EMBL/GenBank/DDBJ databases">
        <title>The Musa troglodytarum L. genome provides insights into the mechanism of non-climacteric behaviour and enrichment of carotenoids.</title>
        <authorList>
            <person name="Wang J."/>
        </authorList>
    </citation>
    <scope>NUCLEOTIDE SEQUENCE</scope>
    <source>
        <tissue evidence="2">Leaf</tissue>
    </source>
</reference>
<accession>A0A9E7FKK5</accession>
<evidence type="ECO:0000256" key="1">
    <source>
        <dbReference type="SAM" id="MobiDB-lite"/>
    </source>
</evidence>
<dbReference type="Proteomes" id="UP001055439">
    <property type="component" value="Chromosome 4"/>
</dbReference>
<dbReference type="EMBL" id="CP097506">
    <property type="protein sequence ID" value="URD97599.1"/>
    <property type="molecule type" value="Genomic_DNA"/>
</dbReference>
<name>A0A9E7FKK5_9LILI</name>
<keyword evidence="3" id="KW-1185">Reference proteome</keyword>
<evidence type="ECO:0000313" key="3">
    <source>
        <dbReference type="Proteomes" id="UP001055439"/>
    </source>
</evidence>
<dbReference type="AlphaFoldDB" id="A0A9E7FKK5"/>
<evidence type="ECO:0000313" key="2">
    <source>
        <dbReference type="EMBL" id="URD97599.1"/>
    </source>
</evidence>
<gene>
    <name evidence="2" type="ORF">MUK42_23960</name>
</gene>
<organism evidence="2 3">
    <name type="scientific">Musa troglodytarum</name>
    <name type="common">fe'i banana</name>
    <dbReference type="NCBI Taxonomy" id="320322"/>
    <lineage>
        <taxon>Eukaryota</taxon>
        <taxon>Viridiplantae</taxon>
        <taxon>Streptophyta</taxon>
        <taxon>Embryophyta</taxon>
        <taxon>Tracheophyta</taxon>
        <taxon>Spermatophyta</taxon>
        <taxon>Magnoliopsida</taxon>
        <taxon>Liliopsida</taxon>
        <taxon>Zingiberales</taxon>
        <taxon>Musaceae</taxon>
        <taxon>Musa</taxon>
    </lineage>
</organism>
<feature type="compositionally biased region" description="Basic and acidic residues" evidence="1">
    <location>
        <begin position="65"/>
        <end position="87"/>
    </location>
</feature>
<feature type="region of interest" description="Disordered" evidence="1">
    <location>
        <begin position="1"/>
        <end position="122"/>
    </location>
</feature>